<dbReference type="RefSeq" id="WP_142258438.1">
    <property type="nucleotide sequence ID" value="NZ_BMPV01000006.1"/>
</dbReference>
<gene>
    <name evidence="1" type="ORF">FHX40_0903</name>
</gene>
<accession>A0A543IUK2</accession>
<evidence type="ECO:0000313" key="1">
    <source>
        <dbReference type="EMBL" id="TQM74237.1"/>
    </source>
</evidence>
<keyword evidence="2" id="KW-1185">Reference proteome</keyword>
<evidence type="ECO:0000313" key="2">
    <source>
        <dbReference type="Proteomes" id="UP000319213"/>
    </source>
</evidence>
<comment type="caution">
    <text evidence="1">The sequence shown here is derived from an EMBL/GenBank/DDBJ whole genome shotgun (WGS) entry which is preliminary data.</text>
</comment>
<reference evidence="1 2" key="1">
    <citation type="submission" date="2019-06" db="EMBL/GenBank/DDBJ databases">
        <title>Sequencing the genomes of 1000 actinobacteria strains.</title>
        <authorList>
            <person name="Klenk H.-P."/>
        </authorList>
    </citation>
    <scope>NUCLEOTIDE SEQUENCE [LARGE SCALE GENOMIC DNA]</scope>
    <source>
        <strain evidence="1 2">DSM 43186</strain>
    </source>
</reference>
<dbReference type="OrthoDB" id="9855278at2"/>
<dbReference type="EMBL" id="VFPQ01000001">
    <property type="protein sequence ID" value="TQM74237.1"/>
    <property type="molecule type" value="Genomic_DNA"/>
</dbReference>
<proteinExistence type="predicted"/>
<dbReference type="AlphaFoldDB" id="A0A543IUK2"/>
<name>A0A543IUK2_9ACTN</name>
<dbReference type="Proteomes" id="UP000319213">
    <property type="component" value="Unassembled WGS sequence"/>
</dbReference>
<protein>
    <submittedName>
        <fullName evidence="1">Uncharacterized protein</fullName>
    </submittedName>
</protein>
<sequence length="123" mass="14273">MPPSIDGRPLREYLDEVVRWLDRYDLPPTVHRLYFGEPYLWVLIGFDKDTERLRNRGLQHSDTIRWSPYRGWICSRTGPLPVPYLGTPEDVALAIKECVLGLPPTTSTEAEEWEKADTVRDGF</sequence>
<organism evidence="1 2">
    <name type="scientific">Thermopolyspora flexuosa</name>
    <dbReference type="NCBI Taxonomy" id="103836"/>
    <lineage>
        <taxon>Bacteria</taxon>
        <taxon>Bacillati</taxon>
        <taxon>Actinomycetota</taxon>
        <taxon>Actinomycetes</taxon>
        <taxon>Streptosporangiales</taxon>
        <taxon>Streptosporangiaceae</taxon>
        <taxon>Thermopolyspora</taxon>
    </lineage>
</organism>